<organism evidence="2 3">
    <name type="scientific">Deinococcus roseus</name>
    <dbReference type="NCBI Taxonomy" id="392414"/>
    <lineage>
        <taxon>Bacteria</taxon>
        <taxon>Thermotogati</taxon>
        <taxon>Deinococcota</taxon>
        <taxon>Deinococci</taxon>
        <taxon>Deinococcales</taxon>
        <taxon>Deinococcaceae</taxon>
        <taxon>Deinococcus</taxon>
    </lineage>
</organism>
<evidence type="ECO:0000313" key="2">
    <source>
        <dbReference type="EMBL" id="GGJ40376.1"/>
    </source>
</evidence>
<dbReference type="Proteomes" id="UP000632222">
    <property type="component" value="Unassembled WGS sequence"/>
</dbReference>
<feature type="chain" id="PRO_5045590544" evidence="1">
    <location>
        <begin position="19"/>
        <end position="240"/>
    </location>
</feature>
<gene>
    <name evidence="2" type="ORF">GCM10008938_28070</name>
</gene>
<proteinExistence type="predicted"/>
<keyword evidence="3" id="KW-1185">Reference proteome</keyword>
<reference evidence="3" key="1">
    <citation type="journal article" date="2019" name="Int. J. Syst. Evol. Microbiol.">
        <title>The Global Catalogue of Microorganisms (GCM) 10K type strain sequencing project: providing services to taxonomists for standard genome sequencing and annotation.</title>
        <authorList>
            <consortium name="The Broad Institute Genomics Platform"/>
            <consortium name="The Broad Institute Genome Sequencing Center for Infectious Disease"/>
            <person name="Wu L."/>
            <person name="Ma J."/>
        </authorList>
    </citation>
    <scope>NUCLEOTIDE SEQUENCE [LARGE SCALE GENOMIC DNA]</scope>
    <source>
        <strain evidence="3">JCM 14370</strain>
    </source>
</reference>
<protein>
    <submittedName>
        <fullName evidence="2">Uncharacterized protein</fullName>
    </submittedName>
</protein>
<sequence>MRKMTLISLLCLSSLSMAHPVSSPSGNAKSPHFDVVKTQVFKKGTFLVFQMKLSDKAGTELPAATGQLGGSQVYSYVWPTTLDSSVVGFESGQGVLALAATSHPDFDDTPLYDENDDGDVKNDGTLWHTHWVVLTPDDACGPGHLKVKDIPAGTTPRLPATWPGLPILIDSPGYPPLLKNTVVEVQVPLKELGFNTSFQFDGVTAGLQVNASVHSPLLCVTDVFDVASGNLSLPGTVTLP</sequence>
<name>A0ABQ2D0W3_9DEIO</name>
<dbReference type="RefSeq" id="WP_189003329.1">
    <property type="nucleotide sequence ID" value="NZ_BMOD01000010.1"/>
</dbReference>
<accession>A0ABQ2D0W3</accession>
<feature type="signal peptide" evidence="1">
    <location>
        <begin position="1"/>
        <end position="18"/>
    </location>
</feature>
<keyword evidence="1" id="KW-0732">Signal</keyword>
<evidence type="ECO:0000256" key="1">
    <source>
        <dbReference type="SAM" id="SignalP"/>
    </source>
</evidence>
<comment type="caution">
    <text evidence="2">The sequence shown here is derived from an EMBL/GenBank/DDBJ whole genome shotgun (WGS) entry which is preliminary data.</text>
</comment>
<evidence type="ECO:0000313" key="3">
    <source>
        <dbReference type="Proteomes" id="UP000632222"/>
    </source>
</evidence>
<dbReference type="EMBL" id="BMOD01000010">
    <property type="protein sequence ID" value="GGJ40376.1"/>
    <property type="molecule type" value="Genomic_DNA"/>
</dbReference>